<dbReference type="RefSeq" id="WP_083416711.1">
    <property type="nucleotide sequence ID" value="NZ_FPBD01000002.1"/>
</dbReference>
<organism evidence="1 2">
    <name type="scientific">Pseudovibrio denitrificans</name>
    <dbReference type="NCBI Taxonomy" id="258256"/>
    <lineage>
        <taxon>Bacteria</taxon>
        <taxon>Pseudomonadati</taxon>
        <taxon>Pseudomonadota</taxon>
        <taxon>Alphaproteobacteria</taxon>
        <taxon>Hyphomicrobiales</taxon>
        <taxon>Stappiaceae</taxon>
        <taxon>Pseudovibrio</taxon>
    </lineage>
</organism>
<evidence type="ECO:0000313" key="2">
    <source>
        <dbReference type="Proteomes" id="UP000183371"/>
    </source>
</evidence>
<evidence type="ECO:0000313" key="1">
    <source>
        <dbReference type="EMBL" id="SFT66535.1"/>
    </source>
</evidence>
<keyword evidence="2" id="KW-1185">Reference proteome</keyword>
<accession>A0A1I6ZVA4</accession>
<protein>
    <submittedName>
        <fullName evidence="1">Uncharacterized protein</fullName>
    </submittedName>
</protein>
<sequence length="215" mass="23299">MRKTIGAHELDAATLEFGLLVGLLILEGEGPKEYKLNKDWLKDPVAQLRKQLKTINKDLNTCLKDALHALRTDADKAVDDPTEILSEWNPLLFPAIGFGGQVGDLGEVPAIDWLSLITNGGDVPETIADWMQEVAGNRKTLKAWGAALVGLVTGKIDHPTGKGTPEDPYLFEIREVGSLGTLYLSLAGKKDKDGNATLVPGLSFDSDPIDLDDER</sequence>
<reference evidence="2" key="1">
    <citation type="submission" date="2016-10" db="EMBL/GenBank/DDBJ databases">
        <authorList>
            <person name="Varghese N."/>
            <person name="Submissions S."/>
        </authorList>
    </citation>
    <scope>NUCLEOTIDE SEQUENCE [LARGE SCALE GENOMIC DNA]</scope>
    <source>
        <strain evidence="2">DSM 17465</strain>
    </source>
</reference>
<dbReference type="AlphaFoldDB" id="A0A1I6ZVA4"/>
<dbReference type="Proteomes" id="UP000183371">
    <property type="component" value="Unassembled WGS sequence"/>
</dbReference>
<dbReference type="EMBL" id="FPBD01000002">
    <property type="protein sequence ID" value="SFT66535.1"/>
    <property type="molecule type" value="Genomic_DNA"/>
</dbReference>
<gene>
    <name evidence="1" type="ORF">SAMN05444141_102630</name>
</gene>
<proteinExistence type="predicted"/>
<name>A0A1I6ZVA4_9HYPH</name>